<evidence type="ECO:0000313" key="2">
    <source>
        <dbReference type="EMBL" id="QDT59895.1"/>
    </source>
</evidence>
<feature type="compositionally biased region" description="Low complexity" evidence="1">
    <location>
        <begin position="39"/>
        <end position="48"/>
    </location>
</feature>
<feature type="compositionally biased region" description="Basic and acidic residues" evidence="1">
    <location>
        <begin position="51"/>
        <end position="64"/>
    </location>
</feature>
<dbReference type="AlphaFoldDB" id="A0A517SUU0"/>
<dbReference type="OrthoDB" id="877274at2"/>
<organism evidence="2 3">
    <name type="scientific">Stieleria bergensis</name>
    <dbReference type="NCBI Taxonomy" id="2528025"/>
    <lineage>
        <taxon>Bacteria</taxon>
        <taxon>Pseudomonadati</taxon>
        <taxon>Planctomycetota</taxon>
        <taxon>Planctomycetia</taxon>
        <taxon>Pirellulales</taxon>
        <taxon>Pirellulaceae</taxon>
        <taxon>Stieleria</taxon>
    </lineage>
</organism>
<reference evidence="2 3" key="1">
    <citation type="submission" date="2019-02" db="EMBL/GenBank/DDBJ databases">
        <title>Deep-cultivation of Planctomycetes and their phenomic and genomic characterization uncovers novel biology.</title>
        <authorList>
            <person name="Wiegand S."/>
            <person name="Jogler M."/>
            <person name="Boedeker C."/>
            <person name="Pinto D."/>
            <person name="Vollmers J."/>
            <person name="Rivas-Marin E."/>
            <person name="Kohn T."/>
            <person name="Peeters S.H."/>
            <person name="Heuer A."/>
            <person name="Rast P."/>
            <person name="Oberbeckmann S."/>
            <person name="Bunk B."/>
            <person name="Jeske O."/>
            <person name="Meyerdierks A."/>
            <person name="Storesund J.E."/>
            <person name="Kallscheuer N."/>
            <person name="Luecker S."/>
            <person name="Lage O.M."/>
            <person name="Pohl T."/>
            <person name="Merkel B.J."/>
            <person name="Hornburger P."/>
            <person name="Mueller R.-W."/>
            <person name="Bruemmer F."/>
            <person name="Labrenz M."/>
            <person name="Spormann A.M."/>
            <person name="Op den Camp H."/>
            <person name="Overmann J."/>
            <person name="Amann R."/>
            <person name="Jetten M.S.M."/>
            <person name="Mascher T."/>
            <person name="Medema M.H."/>
            <person name="Devos D.P."/>
            <person name="Kaster A.-K."/>
            <person name="Ovreas L."/>
            <person name="Rohde M."/>
            <person name="Galperin M.Y."/>
            <person name="Jogler C."/>
        </authorList>
    </citation>
    <scope>NUCLEOTIDE SEQUENCE [LARGE SCALE GENOMIC DNA]</scope>
    <source>
        <strain evidence="2 3">SV_7m_r</strain>
    </source>
</reference>
<evidence type="ECO:0000256" key="1">
    <source>
        <dbReference type="SAM" id="MobiDB-lite"/>
    </source>
</evidence>
<dbReference type="EMBL" id="CP036272">
    <property type="protein sequence ID" value="QDT59895.1"/>
    <property type="molecule type" value="Genomic_DNA"/>
</dbReference>
<keyword evidence="3" id="KW-1185">Reference proteome</keyword>
<feature type="region of interest" description="Disordered" evidence="1">
    <location>
        <begin position="35"/>
        <end position="64"/>
    </location>
</feature>
<name>A0A517SUU0_9BACT</name>
<proteinExistence type="predicted"/>
<gene>
    <name evidence="2" type="ORF">SV7mr_24080</name>
</gene>
<accession>A0A517SUU0</accession>
<dbReference type="Proteomes" id="UP000315003">
    <property type="component" value="Chromosome"/>
</dbReference>
<sequence length="290" mass="33165">MHFPKFWALATAHSDSATGERVTVKAYGWSDLSKDEAQQRAQQRATQAAKRRSDQSDVSERSQYDEYAVTPLREPAVERVFAEGNEVAVISRNRYGALVLNCPSTMFVDIDFPAVAADGFLDHLKMMFSAGHRAKRIAQVEEQTLDRVRDWFAHHPKASGRLYRTHSGLRVLLCHREFDPDSPAAMTVLEELCSDPLYRSLTRRQSCFRARLTPKPWRCGCDQPPSRYPFLKESDQDRHQEWESKYLRASERFATCRLIETVGPATQAEPFQTIVQYHDSLACEPDQPLA</sequence>
<dbReference type="RefSeq" id="WP_145272051.1">
    <property type="nucleotide sequence ID" value="NZ_CP036272.1"/>
</dbReference>
<protein>
    <submittedName>
        <fullName evidence="2">Uncharacterized protein</fullName>
    </submittedName>
</protein>
<evidence type="ECO:0000313" key="3">
    <source>
        <dbReference type="Proteomes" id="UP000315003"/>
    </source>
</evidence>